<reference evidence="1" key="1">
    <citation type="journal article" date="2014" name="Genome Biol. Evol.">
        <title>Pangenome evidence for extensive interdomain horizontal transfer affecting lineage core and shell genes in uncultured planktonic thaumarchaeota and euryarchaeota.</title>
        <authorList>
            <person name="Deschamps P."/>
            <person name="Zivanovic Y."/>
            <person name="Moreira D."/>
            <person name="Rodriguez-Valera F."/>
            <person name="Lopez-Garcia P."/>
        </authorList>
    </citation>
    <scope>NUCLEOTIDE SEQUENCE</scope>
</reference>
<name>A0A075FLC9_9ARCH</name>
<evidence type="ECO:0000313" key="1">
    <source>
        <dbReference type="EMBL" id="AIE90326.1"/>
    </source>
</evidence>
<protein>
    <submittedName>
        <fullName evidence="1">Uncharacterized protein</fullName>
    </submittedName>
</protein>
<proteinExistence type="predicted"/>
<accession>A0A075FLC9</accession>
<sequence length="102" mass="11786">MSSSYNHSHIRLFYSLQSREEKEERKRLNRLKVKQRKMIQDFGLTKEVYEKISGGFPSGIALQMEKIHYTINNKVVSLPFGYELFLILTNGIIILDTCAGCA</sequence>
<dbReference type="EMBL" id="KF900305">
    <property type="protein sequence ID" value="AIE90326.1"/>
    <property type="molecule type" value="Genomic_DNA"/>
</dbReference>
<organism evidence="1">
    <name type="scientific">uncultured marine thaumarchaeote AD1000_02_C08</name>
    <dbReference type="NCBI Taxonomy" id="1455880"/>
    <lineage>
        <taxon>Archaea</taxon>
        <taxon>Nitrososphaerota</taxon>
        <taxon>environmental samples</taxon>
    </lineage>
</organism>
<dbReference type="AlphaFoldDB" id="A0A075FLC9"/>